<organism evidence="2">
    <name type="scientific">Candidatus Kentrum sp. TUN</name>
    <dbReference type="NCBI Taxonomy" id="2126343"/>
    <lineage>
        <taxon>Bacteria</taxon>
        <taxon>Pseudomonadati</taxon>
        <taxon>Pseudomonadota</taxon>
        <taxon>Gammaproteobacteria</taxon>
        <taxon>Candidatus Kentrum</taxon>
    </lineage>
</organism>
<dbReference type="EMBL" id="CAADFV010000179">
    <property type="protein sequence ID" value="VFK68094.1"/>
    <property type="molecule type" value="Genomic_DNA"/>
</dbReference>
<dbReference type="AlphaFoldDB" id="A0A451A451"/>
<name>A0A451A451_9GAMM</name>
<evidence type="ECO:0000313" key="1">
    <source>
        <dbReference type="EMBL" id="VFK59529.1"/>
    </source>
</evidence>
<accession>A0A451A451</accession>
<sequence>MIKTQGLQTLEQVRAFLDGSESLGFEIPSREVAYDFILQQLRRFGHTQLGKTDKGLIRRYLCRITGLYHGRK</sequence>
<reference evidence="2" key="1">
    <citation type="submission" date="2019-02" db="EMBL/GenBank/DDBJ databases">
        <authorList>
            <person name="Gruber-Vodicka R. H."/>
            <person name="Seah K. B. B."/>
        </authorList>
    </citation>
    <scope>NUCLEOTIDE SEQUENCE</scope>
    <source>
        <strain evidence="2">BECK_BY1</strain>
        <strain evidence="3">BECK_BY2</strain>
        <strain evidence="1">BECK_BY3</strain>
    </source>
</reference>
<evidence type="ECO:0000313" key="3">
    <source>
        <dbReference type="EMBL" id="VFK68094.1"/>
    </source>
</evidence>
<dbReference type="EMBL" id="CAADFY010000178">
    <property type="protein sequence ID" value="VFK59529.1"/>
    <property type="molecule type" value="Genomic_DNA"/>
</dbReference>
<proteinExistence type="predicted"/>
<protein>
    <submittedName>
        <fullName evidence="2">Uncharacterized protein</fullName>
    </submittedName>
</protein>
<dbReference type="EMBL" id="CAADFX010000136">
    <property type="protein sequence ID" value="VFK60829.1"/>
    <property type="molecule type" value="Genomic_DNA"/>
</dbReference>
<gene>
    <name evidence="2" type="ORF">BECKTUN1418D_GA0071000_113610</name>
    <name evidence="3" type="ORF">BECKTUN1418E_GA0071001_11796</name>
    <name evidence="1" type="ORF">BECKTUN1418F_GA0071002_11787</name>
</gene>
<evidence type="ECO:0000313" key="2">
    <source>
        <dbReference type="EMBL" id="VFK60829.1"/>
    </source>
</evidence>